<dbReference type="PANTHER" id="PTHR47128">
    <property type="match status" value="1"/>
</dbReference>
<dbReference type="Gene3D" id="3.40.50.720">
    <property type="entry name" value="NAD(P)-binding Rossmann-like Domain"/>
    <property type="match status" value="1"/>
</dbReference>
<dbReference type="InterPro" id="IPR036291">
    <property type="entry name" value="NAD(P)-bd_dom_sf"/>
</dbReference>
<name>A0ABV2WMK6_9NOCA</name>
<evidence type="ECO:0000259" key="3">
    <source>
        <dbReference type="Pfam" id="PF13460"/>
    </source>
</evidence>
<dbReference type="EMBL" id="JBEYBF010000005">
    <property type="protein sequence ID" value="MEU1952120.1"/>
    <property type="molecule type" value="Genomic_DNA"/>
</dbReference>
<keyword evidence="5" id="KW-1185">Reference proteome</keyword>
<gene>
    <name evidence="4" type="ORF">ABZ510_09670</name>
</gene>
<feature type="domain" description="NAD(P)-binding" evidence="3">
    <location>
        <begin position="9"/>
        <end position="138"/>
    </location>
</feature>
<evidence type="ECO:0000256" key="2">
    <source>
        <dbReference type="ARBA" id="ARBA00023276"/>
    </source>
</evidence>
<protein>
    <submittedName>
        <fullName evidence="4">NAD(P)-binding oxidoreductase</fullName>
    </submittedName>
</protein>
<keyword evidence="2" id="KW-0604">Photosystem II</keyword>
<proteinExistence type="predicted"/>
<dbReference type="RefSeq" id="WP_356956754.1">
    <property type="nucleotide sequence ID" value="NZ_JBEYBD010000007.1"/>
</dbReference>
<evidence type="ECO:0000313" key="4">
    <source>
        <dbReference type="EMBL" id="MEU1952120.1"/>
    </source>
</evidence>
<dbReference type="Pfam" id="PF13460">
    <property type="entry name" value="NAD_binding_10"/>
    <property type="match status" value="1"/>
</dbReference>
<dbReference type="InterPro" id="IPR044256">
    <property type="entry name" value="HCF244-like"/>
</dbReference>
<comment type="caution">
    <text evidence="4">The sequence shown here is derived from an EMBL/GenBank/DDBJ whole genome shotgun (WGS) entry which is preliminary data.</text>
</comment>
<dbReference type="SUPFAM" id="SSF51735">
    <property type="entry name" value="NAD(P)-binding Rossmann-fold domains"/>
    <property type="match status" value="1"/>
</dbReference>
<organism evidence="4 5">
    <name type="scientific">Nocardia rhamnosiphila</name>
    <dbReference type="NCBI Taxonomy" id="426716"/>
    <lineage>
        <taxon>Bacteria</taxon>
        <taxon>Bacillati</taxon>
        <taxon>Actinomycetota</taxon>
        <taxon>Actinomycetes</taxon>
        <taxon>Mycobacteriales</taxon>
        <taxon>Nocardiaceae</taxon>
        <taxon>Nocardia</taxon>
    </lineage>
</organism>
<accession>A0ABV2WMK6</accession>
<evidence type="ECO:0000256" key="1">
    <source>
        <dbReference type="ARBA" id="ARBA00022531"/>
    </source>
</evidence>
<keyword evidence="1" id="KW-0602">Photosynthesis</keyword>
<dbReference type="Proteomes" id="UP001550628">
    <property type="component" value="Unassembled WGS sequence"/>
</dbReference>
<evidence type="ECO:0000313" key="5">
    <source>
        <dbReference type="Proteomes" id="UP001550628"/>
    </source>
</evidence>
<sequence length="257" mass="27747">MTKRILVTGGTGRLGRVFVPQLLAAGHDVRVLTRSERAPEAHRWAVGDLSTGAGLGEALAGIEVIVHLATTNGRGDITATRALVEAAQASGHPHLVYLSIVGIDDHALGYYRAKVECEALIERSELPWTILRATQFHDLIAEICDAQRLLPFLAMPSKVSFQPVDVTEVAGRLVALAAGPASRRAPDLGGPQIRAATDLARVYLRAAGRRRPVLAVPLPGKAMRDFRAGLQLAPDHKDGRITFEEFLAARVERDRGR</sequence>
<reference evidence="4 5" key="1">
    <citation type="submission" date="2024-06" db="EMBL/GenBank/DDBJ databases">
        <title>The Natural Products Discovery Center: Release of the First 8490 Sequenced Strains for Exploring Actinobacteria Biosynthetic Diversity.</title>
        <authorList>
            <person name="Kalkreuter E."/>
            <person name="Kautsar S.A."/>
            <person name="Yang D."/>
            <person name="Bader C.D."/>
            <person name="Teijaro C.N."/>
            <person name="Fluegel L."/>
            <person name="Davis C.M."/>
            <person name="Simpson J.R."/>
            <person name="Lauterbach L."/>
            <person name="Steele A.D."/>
            <person name="Gui C."/>
            <person name="Meng S."/>
            <person name="Li G."/>
            <person name="Viehrig K."/>
            <person name="Ye F."/>
            <person name="Su P."/>
            <person name="Kiefer A.F."/>
            <person name="Nichols A."/>
            <person name="Cepeda A.J."/>
            <person name="Yan W."/>
            <person name="Fan B."/>
            <person name="Jiang Y."/>
            <person name="Adhikari A."/>
            <person name="Zheng C.-J."/>
            <person name="Schuster L."/>
            <person name="Cowan T.M."/>
            <person name="Smanski M.J."/>
            <person name="Chevrette M.G."/>
            <person name="De Carvalho L.P.S."/>
            <person name="Shen B."/>
        </authorList>
    </citation>
    <scope>NUCLEOTIDE SEQUENCE [LARGE SCALE GENOMIC DNA]</scope>
    <source>
        <strain evidence="4 5">NPDC019708</strain>
    </source>
</reference>
<dbReference type="InterPro" id="IPR016040">
    <property type="entry name" value="NAD(P)-bd_dom"/>
</dbReference>
<dbReference type="PANTHER" id="PTHR47128:SF2">
    <property type="entry name" value="PROTEIN HIGH CHLOROPHYLL FLUORESCENCE PHENOTYPE 244, CHLOROPLASTIC"/>
    <property type="match status" value="1"/>
</dbReference>